<organism evidence="2 3">
    <name type="scientific">Meira miltonrushii</name>
    <dbReference type="NCBI Taxonomy" id="1280837"/>
    <lineage>
        <taxon>Eukaryota</taxon>
        <taxon>Fungi</taxon>
        <taxon>Dikarya</taxon>
        <taxon>Basidiomycota</taxon>
        <taxon>Ustilaginomycotina</taxon>
        <taxon>Exobasidiomycetes</taxon>
        <taxon>Exobasidiales</taxon>
        <taxon>Brachybasidiaceae</taxon>
        <taxon>Meira</taxon>
    </lineage>
</organism>
<dbReference type="RefSeq" id="XP_025351661.1">
    <property type="nucleotide sequence ID" value="XM_025503131.1"/>
</dbReference>
<accession>A0A316V1D0</accession>
<dbReference type="OrthoDB" id="2569251at2759"/>
<evidence type="ECO:0000313" key="2">
    <source>
        <dbReference type="EMBL" id="PWN31359.1"/>
    </source>
</evidence>
<name>A0A316V1D0_9BASI</name>
<dbReference type="AlphaFoldDB" id="A0A316V1D0"/>
<feature type="region of interest" description="Disordered" evidence="1">
    <location>
        <begin position="28"/>
        <end position="47"/>
    </location>
</feature>
<feature type="compositionally biased region" description="Polar residues" evidence="1">
    <location>
        <begin position="38"/>
        <end position="47"/>
    </location>
</feature>
<gene>
    <name evidence="2" type="ORF">FA14DRAFT_96556</name>
</gene>
<dbReference type="Proteomes" id="UP000245771">
    <property type="component" value="Unassembled WGS sequence"/>
</dbReference>
<evidence type="ECO:0000256" key="1">
    <source>
        <dbReference type="SAM" id="MobiDB-lite"/>
    </source>
</evidence>
<evidence type="ECO:0000313" key="3">
    <source>
        <dbReference type="Proteomes" id="UP000245771"/>
    </source>
</evidence>
<proteinExistence type="predicted"/>
<sequence>MKLVLIIVKYQQLQDRLQESCTPVVGPKLHHKHRGPVQDSNSDTMSASSVTECSRNQYYEEILGYRPSSLHEVGFGMLLLGSLHHSFDHAEWSLFPDPKETTSCMYSTTQVYASIMGKIFTKRAFG</sequence>
<dbReference type="GeneID" id="37024912"/>
<dbReference type="InParanoid" id="A0A316V1D0"/>
<dbReference type="EMBL" id="KZ819610">
    <property type="protein sequence ID" value="PWN31359.1"/>
    <property type="molecule type" value="Genomic_DNA"/>
</dbReference>
<reference evidence="2 3" key="1">
    <citation type="journal article" date="2018" name="Mol. Biol. Evol.">
        <title>Broad Genomic Sampling Reveals a Smut Pathogenic Ancestry of the Fungal Clade Ustilaginomycotina.</title>
        <authorList>
            <person name="Kijpornyongpan T."/>
            <person name="Mondo S.J."/>
            <person name="Barry K."/>
            <person name="Sandor L."/>
            <person name="Lee J."/>
            <person name="Lipzen A."/>
            <person name="Pangilinan J."/>
            <person name="LaButti K."/>
            <person name="Hainaut M."/>
            <person name="Henrissat B."/>
            <person name="Grigoriev I.V."/>
            <person name="Spatafora J.W."/>
            <person name="Aime M.C."/>
        </authorList>
    </citation>
    <scope>NUCLEOTIDE SEQUENCE [LARGE SCALE GENOMIC DNA]</scope>
    <source>
        <strain evidence="2 3">MCA 3882</strain>
    </source>
</reference>
<keyword evidence="3" id="KW-1185">Reference proteome</keyword>
<protein>
    <submittedName>
        <fullName evidence="2">Uncharacterized protein</fullName>
    </submittedName>
</protein>